<dbReference type="InterPro" id="IPR004358">
    <property type="entry name" value="Sig_transdc_His_kin-like_C"/>
</dbReference>
<gene>
    <name evidence="15" type="ORF">BWK72_18570</name>
</gene>
<evidence type="ECO:0000259" key="14">
    <source>
        <dbReference type="PROSITE" id="PS50110"/>
    </source>
</evidence>
<dbReference type="GO" id="GO:0005886">
    <property type="term" value="C:plasma membrane"/>
    <property type="evidence" value="ECO:0007669"/>
    <property type="project" value="UniProtKB-SubCell"/>
</dbReference>
<dbReference type="GO" id="GO:0005524">
    <property type="term" value="F:ATP binding"/>
    <property type="evidence" value="ECO:0007669"/>
    <property type="project" value="UniProtKB-KW"/>
</dbReference>
<keyword evidence="4" id="KW-1003">Cell membrane</keyword>
<dbReference type="SMART" id="SM00388">
    <property type="entry name" value="HisKA"/>
    <property type="match status" value="1"/>
</dbReference>
<dbReference type="SUPFAM" id="SSF55785">
    <property type="entry name" value="PYP-like sensor domain (PAS domain)"/>
    <property type="match status" value="1"/>
</dbReference>
<evidence type="ECO:0000256" key="2">
    <source>
        <dbReference type="ARBA" id="ARBA00004236"/>
    </source>
</evidence>
<evidence type="ECO:0000256" key="12">
    <source>
        <dbReference type="PROSITE-ProRule" id="PRU00169"/>
    </source>
</evidence>
<proteinExistence type="predicted"/>
<evidence type="ECO:0000313" key="15">
    <source>
        <dbReference type="EMBL" id="OQW86159.1"/>
    </source>
</evidence>
<feature type="domain" description="Histidine kinase" evidence="13">
    <location>
        <begin position="254"/>
        <end position="473"/>
    </location>
</feature>
<dbReference type="Pfam" id="PF02518">
    <property type="entry name" value="HATPase_c"/>
    <property type="match status" value="1"/>
</dbReference>
<dbReference type="EC" id="2.7.13.3" evidence="3"/>
<comment type="subcellular location">
    <subcellularLocation>
        <location evidence="2">Cell membrane</location>
    </subcellularLocation>
</comment>
<dbReference type="SMART" id="SM00387">
    <property type="entry name" value="HATPase_c"/>
    <property type="match status" value="1"/>
</dbReference>
<keyword evidence="10" id="KW-0902">Two-component regulatory system</keyword>
<comment type="catalytic activity">
    <reaction evidence="1">
        <text>ATP + protein L-histidine = ADP + protein N-phospho-L-histidine.</text>
        <dbReference type="EC" id="2.7.13.3"/>
    </reaction>
</comment>
<dbReference type="Proteomes" id="UP000192505">
    <property type="component" value="Unassembled WGS sequence"/>
</dbReference>
<accession>A0A1W9KPR2</accession>
<evidence type="ECO:0000256" key="4">
    <source>
        <dbReference type="ARBA" id="ARBA00022475"/>
    </source>
</evidence>
<dbReference type="InterPro" id="IPR003661">
    <property type="entry name" value="HisK_dim/P_dom"/>
</dbReference>
<dbReference type="SUPFAM" id="SSF47384">
    <property type="entry name" value="Homodimeric domain of signal transducing histidine kinase"/>
    <property type="match status" value="1"/>
</dbReference>
<dbReference type="InterPro" id="IPR011006">
    <property type="entry name" value="CheY-like_superfamily"/>
</dbReference>
<evidence type="ECO:0000313" key="16">
    <source>
        <dbReference type="Proteomes" id="UP000192505"/>
    </source>
</evidence>
<keyword evidence="6" id="KW-0808">Transferase</keyword>
<dbReference type="PANTHER" id="PTHR43047:SF72">
    <property type="entry name" value="OSMOSENSING HISTIDINE PROTEIN KINASE SLN1"/>
    <property type="match status" value="1"/>
</dbReference>
<dbReference type="SMART" id="SM00448">
    <property type="entry name" value="REC"/>
    <property type="match status" value="1"/>
</dbReference>
<keyword evidence="5 12" id="KW-0597">Phosphoprotein</keyword>
<evidence type="ECO:0000256" key="10">
    <source>
        <dbReference type="ARBA" id="ARBA00023012"/>
    </source>
</evidence>
<dbReference type="NCBIfam" id="TIGR00229">
    <property type="entry name" value="sensory_box"/>
    <property type="match status" value="1"/>
</dbReference>
<keyword evidence="11" id="KW-0472">Membrane</keyword>
<evidence type="ECO:0000256" key="11">
    <source>
        <dbReference type="ARBA" id="ARBA00023136"/>
    </source>
</evidence>
<evidence type="ECO:0000256" key="5">
    <source>
        <dbReference type="ARBA" id="ARBA00022553"/>
    </source>
</evidence>
<protein>
    <recommendedName>
        <fullName evidence="3">histidine kinase</fullName>
        <ecNumber evidence="3">2.7.13.3</ecNumber>
    </recommendedName>
</protein>
<evidence type="ECO:0000256" key="8">
    <source>
        <dbReference type="ARBA" id="ARBA00022777"/>
    </source>
</evidence>
<sequence length="609" mass="66578">MHRTMSSVPALRILVADDIEVSRLQLCALVQALGHEVHAVSSGAQAVQQAVQQAPDLVLLDLLMPDMDGFAVTEQLRSLIYDRWLPVIVTSSLEGDEHFIHALLGGADDYLTRPINPSLLEAKLRHYGRVLGLQSRLAVQSQRQRDINDNILDAVITLNGHGSIEEANFAAMRLFGDGLHRLDGQSCQQVLGVSLEQLMSQTEVSLARSAGGQFPAELALSEWREAGRVHYTVVVRDLTERQHMARMKDEFLATVSHELRTPLTSVLGALGLLASGAAGALPKAALPLAEAAKRNGERLSRLIDDILDLTKLEGNQMVLQLRPQHLAPLLREALSANQGYAQRAGVHLSLEVPEGSPQVRLDADRFLQVMANLLSNAIKHSPAGDTVYVVLAWTEAVVRVRVRDRGPGIDPKFRARMFEKFSQADGSDRRTQGGTGLGLYITRMLVERMGGRVAVDSVAGEGATFIVELPVMDAKLPVWAPWLLHIDSDVDARRRVADWLSPLCPVEGVANLQQAQDLQEVQVLQKQCVRQRPVMVLADPQTQGSAEDFCAALQRLAPGHVVLLYSDAVDADFVARVGLNWLQKSQAGRDQLRAAVQAALVKNNQEAVP</sequence>
<evidence type="ECO:0000259" key="13">
    <source>
        <dbReference type="PROSITE" id="PS50109"/>
    </source>
</evidence>
<dbReference type="CDD" id="cd00082">
    <property type="entry name" value="HisKA"/>
    <property type="match status" value="1"/>
</dbReference>
<dbReference type="Gene3D" id="3.40.50.2300">
    <property type="match status" value="1"/>
</dbReference>
<dbReference type="PRINTS" id="PR00344">
    <property type="entry name" value="BCTRLSENSOR"/>
</dbReference>
<keyword evidence="9" id="KW-0067">ATP-binding</keyword>
<dbReference type="InterPro" id="IPR000014">
    <property type="entry name" value="PAS"/>
</dbReference>
<keyword evidence="8" id="KW-0418">Kinase</keyword>
<dbReference type="SUPFAM" id="SSF55874">
    <property type="entry name" value="ATPase domain of HSP90 chaperone/DNA topoisomerase II/histidine kinase"/>
    <property type="match status" value="1"/>
</dbReference>
<evidence type="ECO:0000256" key="7">
    <source>
        <dbReference type="ARBA" id="ARBA00022741"/>
    </source>
</evidence>
<dbReference type="InterPro" id="IPR036890">
    <property type="entry name" value="HATPase_C_sf"/>
</dbReference>
<evidence type="ECO:0000256" key="3">
    <source>
        <dbReference type="ARBA" id="ARBA00012438"/>
    </source>
</evidence>
<dbReference type="FunFam" id="3.30.565.10:FF:000023">
    <property type="entry name" value="PAS domain-containing sensor histidine kinase"/>
    <property type="match status" value="1"/>
</dbReference>
<dbReference type="InterPro" id="IPR035965">
    <property type="entry name" value="PAS-like_dom_sf"/>
</dbReference>
<dbReference type="SUPFAM" id="SSF52172">
    <property type="entry name" value="CheY-like"/>
    <property type="match status" value="1"/>
</dbReference>
<dbReference type="PROSITE" id="PS50109">
    <property type="entry name" value="HIS_KIN"/>
    <property type="match status" value="1"/>
</dbReference>
<reference evidence="15 16" key="1">
    <citation type="submission" date="2017-01" db="EMBL/GenBank/DDBJ databases">
        <title>Novel large sulfur bacteria in the metagenomes of groundwater-fed chemosynthetic microbial mats in the Lake Huron basin.</title>
        <authorList>
            <person name="Sharrar A.M."/>
            <person name="Flood B.E."/>
            <person name="Bailey J.V."/>
            <person name="Jones D.S."/>
            <person name="Biddanda B."/>
            <person name="Ruberg S.A."/>
            <person name="Marcus D.N."/>
            <person name="Dick G.J."/>
        </authorList>
    </citation>
    <scope>NUCLEOTIDE SEQUENCE [LARGE SCALE GENOMIC DNA]</scope>
    <source>
        <strain evidence="15">A7</strain>
    </source>
</reference>
<dbReference type="PANTHER" id="PTHR43047">
    <property type="entry name" value="TWO-COMPONENT HISTIDINE PROTEIN KINASE"/>
    <property type="match status" value="1"/>
</dbReference>
<feature type="modified residue" description="4-aspartylphosphate" evidence="12">
    <location>
        <position position="61"/>
    </location>
</feature>
<dbReference type="AlphaFoldDB" id="A0A1W9KPR2"/>
<evidence type="ECO:0000256" key="6">
    <source>
        <dbReference type="ARBA" id="ARBA00022679"/>
    </source>
</evidence>
<evidence type="ECO:0000256" key="1">
    <source>
        <dbReference type="ARBA" id="ARBA00000085"/>
    </source>
</evidence>
<name>A0A1W9KPR2_9BURK</name>
<dbReference type="GO" id="GO:0009927">
    <property type="term" value="F:histidine phosphotransfer kinase activity"/>
    <property type="evidence" value="ECO:0007669"/>
    <property type="project" value="TreeGrafter"/>
</dbReference>
<dbReference type="Gene3D" id="1.10.287.130">
    <property type="match status" value="1"/>
</dbReference>
<dbReference type="InterPro" id="IPR001789">
    <property type="entry name" value="Sig_transdc_resp-reg_receiver"/>
</dbReference>
<dbReference type="Pfam" id="PF00512">
    <property type="entry name" value="HisKA"/>
    <property type="match status" value="1"/>
</dbReference>
<dbReference type="InterPro" id="IPR005467">
    <property type="entry name" value="His_kinase_dom"/>
</dbReference>
<dbReference type="InterPro" id="IPR036097">
    <property type="entry name" value="HisK_dim/P_sf"/>
</dbReference>
<dbReference type="PROSITE" id="PS50110">
    <property type="entry name" value="RESPONSE_REGULATORY"/>
    <property type="match status" value="1"/>
</dbReference>
<dbReference type="Gene3D" id="3.30.450.20">
    <property type="entry name" value="PAS domain"/>
    <property type="match status" value="1"/>
</dbReference>
<dbReference type="Gene3D" id="3.30.565.10">
    <property type="entry name" value="Histidine kinase-like ATPase, C-terminal domain"/>
    <property type="match status" value="1"/>
</dbReference>
<comment type="caution">
    <text evidence="15">The sequence shown here is derived from an EMBL/GenBank/DDBJ whole genome shotgun (WGS) entry which is preliminary data.</text>
</comment>
<dbReference type="InterPro" id="IPR003594">
    <property type="entry name" value="HATPase_dom"/>
</dbReference>
<evidence type="ECO:0000256" key="9">
    <source>
        <dbReference type="ARBA" id="ARBA00022840"/>
    </source>
</evidence>
<dbReference type="GO" id="GO:0000155">
    <property type="term" value="F:phosphorelay sensor kinase activity"/>
    <property type="evidence" value="ECO:0007669"/>
    <property type="project" value="InterPro"/>
</dbReference>
<dbReference type="EMBL" id="MTEI01000021">
    <property type="protein sequence ID" value="OQW86159.1"/>
    <property type="molecule type" value="Genomic_DNA"/>
</dbReference>
<keyword evidence="7" id="KW-0547">Nucleotide-binding</keyword>
<feature type="domain" description="Response regulatory" evidence="14">
    <location>
        <begin position="12"/>
        <end position="128"/>
    </location>
</feature>
<organism evidence="15 16">
    <name type="scientific">Rhodoferax ferrireducens</name>
    <dbReference type="NCBI Taxonomy" id="192843"/>
    <lineage>
        <taxon>Bacteria</taxon>
        <taxon>Pseudomonadati</taxon>
        <taxon>Pseudomonadota</taxon>
        <taxon>Betaproteobacteria</taxon>
        <taxon>Burkholderiales</taxon>
        <taxon>Comamonadaceae</taxon>
        <taxon>Rhodoferax</taxon>
    </lineage>
</organism>
<dbReference type="Pfam" id="PF00072">
    <property type="entry name" value="Response_reg"/>
    <property type="match status" value="1"/>
</dbReference>